<reference evidence="1" key="1">
    <citation type="submission" date="2020-06" db="EMBL/GenBank/DDBJ databases">
        <title>Draft genome of Bugula neritina, a colonial animal packing powerful symbionts and potential medicines.</title>
        <authorList>
            <person name="Rayko M."/>
        </authorList>
    </citation>
    <scope>NUCLEOTIDE SEQUENCE [LARGE SCALE GENOMIC DNA]</scope>
    <source>
        <strain evidence="1">Kwan_BN1</strain>
    </source>
</reference>
<proteinExistence type="predicted"/>
<sequence>MFLEDLYRTRANLPANSPDTTDQLKSLLSNIRLQAKDSMKPLRRAVTKSRGVGIDELISKYKDIYLNPDEEVALQGDDSAMMSFTRDIYSYTTPGATNSLLSAFVAAKASITMNNERRAVSERMFVRDVEKYELNIADFMSESGIIQVKPKIYRLPSLIILDLSVLYEIQAASSWDALRQLEYQGKITTSMKEALHHLLAMASYIRMCTYLYHNSQKEAMILTHRRRRGESAYFVSRRFFTATITYMEAVKCVLPLQGLPIAKAIRNETEGMAIVEYLYLQ</sequence>
<gene>
    <name evidence="1" type="ORF">EB796_021999</name>
</gene>
<evidence type="ECO:0000313" key="2">
    <source>
        <dbReference type="Proteomes" id="UP000593567"/>
    </source>
</evidence>
<evidence type="ECO:0000313" key="1">
    <source>
        <dbReference type="EMBL" id="KAF6019684.1"/>
    </source>
</evidence>
<dbReference type="PANTHER" id="PTHR19959">
    <property type="entry name" value="KINESIN LIGHT CHAIN"/>
    <property type="match status" value="1"/>
</dbReference>
<keyword evidence="2" id="KW-1185">Reference proteome</keyword>
<dbReference type="AlphaFoldDB" id="A0A7J7J1X2"/>
<comment type="caution">
    <text evidence="1">The sequence shown here is derived from an EMBL/GenBank/DDBJ whole genome shotgun (WGS) entry which is preliminary data.</text>
</comment>
<accession>A0A7J7J1X2</accession>
<dbReference type="PANTHER" id="PTHR19959:SF119">
    <property type="entry name" value="FUNGAL LIPASE-LIKE DOMAIN-CONTAINING PROTEIN"/>
    <property type="match status" value="1"/>
</dbReference>
<organism evidence="1 2">
    <name type="scientific">Bugula neritina</name>
    <name type="common">Brown bryozoan</name>
    <name type="synonym">Sertularia neritina</name>
    <dbReference type="NCBI Taxonomy" id="10212"/>
    <lineage>
        <taxon>Eukaryota</taxon>
        <taxon>Metazoa</taxon>
        <taxon>Spiralia</taxon>
        <taxon>Lophotrochozoa</taxon>
        <taxon>Bryozoa</taxon>
        <taxon>Gymnolaemata</taxon>
        <taxon>Cheilostomatida</taxon>
        <taxon>Flustrina</taxon>
        <taxon>Buguloidea</taxon>
        <taxon>Bugulidae</taxon>
        <taxon>Bugula</taxon>
    </lineage>
</organism>
<name>A0A7J7J1X2_BUGNE</name>
<dbReference type="Proteomes" id="UP000593567">
    <property type="component" value="Unassembled WGS sequence"/>
</dbReference>
<protein>
    <submittedName>
        <fullName evidence="1">Uncharacterized protein</fullName>
    </submittedName>
</protein>
<dbReference type="EMBL" id="VXIV02003215">
    <property type="protein sequence ID" value="KAF6019684.1"/>
    <property type="molecule type" value="Genomic_DNA"/>
</dbReference>